<feature type="domain" description="HAT C-terminal dimerisation" evidence="2">
    <location>
        <begin position="198"/>
        <end position="246"/>
    </location>
</feature>
<dbReference type="OrthoDB" id="6606745at2759"/>
<dbReference type="KEGG" id="api:115034967"/>
<name>A0A8R2NU50_ACYPI</name>
<reference evidence="4" key="1">
    <citation type="submission" date="2010-06" db="EMBL/GenBank/DDBJ databases">
        <authorList>
            <person name="Jiang H."/>
            <person name="Abraham K."/>
            <person name="Ali S."/>
            <person name="Alsbrooks S.L."/>
            <person name="Anim B.N."/>
            <person name="Anosike U.S."/>
            <person name="Attaway T."/>
            <person name="Bandaranaike D.P."/>
            <person name="Battles P.K."/>
            <person name="Bell S.N."/>
            <person name="Bell A.V."/>
            <person name="Beltran B."/>
            <person name="Bickham C."/>
            <person name="Bustamante Y."/>
            <person name="Caleb T."/>
            <person name="Canada A."/>
            <person name="Cardenas V."/>
            <person name="Carter K."/>
            <person name="Chacko J."/>
            <person name="Chandrabose M.N."/>
            <person name="Chavez D."/>
            <person name="Chavez A."/>
            <person name="Chen L."/>
            <person name="Chu H.-S."/>
            <person name="Claassen K.J."/>
            <person name="Cockrell R."/>
            <person name="Collins M."/>
            <person name="Cooper J.A."/>
            <person name="Cree A."/>
            <person name="Curry S.M."/>
            <person name="Da Y."/>
            <person name="Dao M.D."/>
            <person name="Das B."/>
            <person name="Davila M.-L."/>
            <person name="Davy-Carroll L."/>
            <person name="Denson S."/>
            <person name="Dinh H."/>
            <person name="Ebong V.E."/>
            <person name="Edwards J.R."/>
            <person name="Egan A."/>
            <person name="El-Daye J."/>
            <person name="Escobedo L."/>
            <person name="Fernandez S."/>
            <person name="Fernando P.R."/>
            <person name="Flagg N."/>
            <person name="Forbes L.D."/>
            <person name="Fowler R.G."/>
            <person name="Fu Q."/>
            <person name="Gabisi R.A."/>
            <person name="Ganer J."/>
            <person name="Garbino Pronczuk A."/>
            <person name="Garcia R.M."/>
            <person name="Garner T."/>
            <person name="Garrett T.E."/>
            <person name="Gonzalez D.A."/>
            <person name="Hamid H."/>
            <person name="Hawkins E.S."/>
            <person name="Hirani K."/>
            <person name="Hogues M.E."/>
            <person name="Hollins B."/>
            <person name="Hsiao C.-H."/>
            <person name="Jabil R."/>
            <person name="James M.L."/>
            <person name="Jhangiani S.N."/>
            <person name="Johnson B."/>
            <person name="Johnson Q."/>
            <person name="Joshi V."/>
            <person name="Kalu J.B."/>
            <person name="Kam C."/>
            <person name="Kashfia A."/>
            <person name="Keebler J."/>
            <person name="Kisamo H."/>
            <person name="Kovar C.L."/>
            <person name="Lago L.A."/>
            <person name="Lai C.-Y."/>
            <person name="Laidlaw J."/>
            <person name="Lara F."/>
            <person name="Le T.-K."/>
            <person name="Lee S.L."/>
            <person name="Legall F.H."/>
            <person name="Lemon S.J."/>
            <person name="Lewis L.R."/>
            <person name="Li B."/>
            <person name="Liu Y."/>
            <person name="Liu Y.-S."/>
            <person name="Lopez J."/>
            <person name="Lozado R.J."/>
            <person name="Lu J."/>
            <person name="Madu R.C."/>
            <person name="Maheshwari M."/>
            <person name="Maheshwari R."/>
            <person name="Malloy K."/>
            <person name="Martinez E."/>
            <person name="Mathew T."/>
            <person name="Mercado I.C."/>
            <person name="Mercado C."/>
            <person name="Meyer B."/>
            <person name="Montgomery K."/>
            <person name="Morgan M.B."/>
            <person name="Munidasa M."/>
            <person name="Nazareth L.V."/>
            <person name="Nelson J."/>
            <person name="Ng B.M."/>
            <person name="Nguyen N.B."/>
            <person name="Nguyen P.Q."/>
            <person name="Nguyen T."/>
            <person name="Obregon M."/>
            <person name="Okwuonu G.O."/>
            <person name="Onwere C.G."/>
            <person name="Orozco G."/>
            <person name="Parra A."/>
            <person name="Patel S."/>
            <person name="Patil S."/>
            <person name="Perez A."/>
            <person name="Perez Y."/>
            <person name="Pham C."/>
            <person name="Primus E.L."/>
            <person name="Pu L.-L."/>
            <person name="Puazo M."/>
            <person name="Qin X."/>
            <person name="Quiroz J.B."/>
            <person name="Reese J."/>
            <person name="Richards S."/>
            <person name="Rives C.M."/>
            <person name="Robberts R."/>
            <person name="Ruiz S.J."/>
            <person name="Ruiz M.J."/>
            <person name="Santibanez J."/>
            <person name="Schneider B.W."/>
            <person name="Sisson I."/>
            <person name="Smith M."/>
            <person name="Sodergren E."/>
            <person name="Song X.-Z."/>
            <person name="Song B.B."/>
            <person name="Summersgill H."/>
            <person name="Thelus R."/>
            <person name="Thornton R.D."/>
            <person name="Trejos Z.Y."/>
            <person name="Usmani K."/>
            <person name="Vattathil S."/>
            <person name="Villasana D."/>
            <person name="Walker D.L."/>
            <person name="Wang S."/>
            <person name="Wang K."/>
            <person name="White C.S."/>
            <person name="Williams A.C."/>
            <person name="Williamson J."/>
            <person name="Wilson K."/>
            <person name="Woghiren I.O."/>
            <person name="Woodworth J.R."/>
            <person name="Worley K.C."/>
            <person name="Wright R.A."/>
            <person name="Wu W."/>
            <person name="Young L."/>
            <person name="Zhang L."/>
            <person name="Zhang J."/>
            <person name="Zhu Y."/>
            <person name="Muzny D.M."/>
            <person name="Weinstock G."/>
            <person name="Gibbs R.A."/>
        </authorList>
    </citation>
    <scope>NUCLEOTIDE SEQUENCE [LARGE SCALE GENOMIC DNA]</scope>
    <source>
        <strain evidence="4">LSR1</strain>
    </source>
</reference>
<accession>A0A8R2NU50</accession>
<dbReference type="Proteomes" id="UP000007819">
    <property type="component" value="Unassembled WGS sequence"/>
</dbReference>
<dbReference type="GO" id="GO:0046983">
    <property type="term" value="F:protein dimerization activity"/>
    <property type="evidence" value="ECO:0007669"/>
    <property type="project" value="InterPro"/>
</dbReference>
<organism evidence="3 4">
    <name type="scientific">Acyrthosiphon pisum</name>
    <name type="common">Pea aphid</name>
    <dbReference type="NCBI Taxonomy" id="7029"/>
    <lineage>
        <taxon>Eukaryota</taxon>
        <taxon>Metazoa</taxon>
        <taxon>Ecdysozoa</taxon>
        <taxon>Arthropoda</taxon>
        <taxon>Hexapoda</taxon>
        <taxon>Insecta</taxon>
        <taxon>Pterygota</taxon>
        <taxon>Neoptera</taxon>
        <taxon>Paraneoptera</taxon>
        <taxon>Hemiptera</taxon>
        <taxon>Sternorrhyncha</taxon>
        <taxon>Aphidomorpha</taxon>
        <taxon>Aphidoidea</taxon>
        <taxon>Aphididae</taxon>
        <taxon>Macrosiphini</taxon>
        <taxon>Acyrthosiphon</taxon>
    </lineage>
</organism>
<dbReference type="InterPro" id="IPR012337">
    <property type="entry name" value="RNaseH-like_sf"/>
</dbReference>
<reference evidence="3" key="2">
    <citation type="submission" date="2022-06" db="UniProtKB">
        <authorList>
            <consortium name="EnsemblMetazoa"/>
        </authorList>
    </citation>
    <scope>IDENTIFICATION</scope>
</reference>
<dbReference type="Pfam" id="PF05699">
    <property type="entry name" value="Dimer_Tnp_hAT"/>
    <property type="match status" value="1"/>
</dbReference>
<keyword evidence="4" id="KW-1185">Reference proteome</keyword>
<dbReference type="EnsemblMetazoa" id="XM_029492576.1">
    <property type="protein sequence ID" value="XP_029348436.1"/>
    <property type="gene ID" value="LOC115034967"/>
</dbReference>
<dbReference type="GeneID" id="115034967"/>
<dbReference type="AlphaFoldDB" id="A0A8R2NU50"/>
<protein>
    <recommendedName>
        <fullName evidence="2">HAT C-terminal dimerisation domain-containing protein</fullName>
    </recommendedName>
</protein>
<evidence type="ECO:0000256" key="1">
    <source>
        <dbReference type="SAM" id="MobiDB-lite"/>
    </source>
</evidence>
<dbReference type="SUPFAM" id="SSF53098">
    <property type="entry name" value="Ribonuclease H-like"/>
    <property type="match status" value="1"/>
</dbReference>
<sequence>MADEFLESSTISFDPLKITRKKKVPRMAGEMACDEQVSDPLKKFEVQTFNSVIDITLSQLKTRFDSTNIGALKDMSLLSRRRIQEINRNPNSLPHDSFEKLCLMHTMIDRDILITEYLQFCNNFIEIESSVLLPKTLHGSFNNCEDQNDEECNIDNDHNFDMDDDNDDNRESAEQDKTNMASTLQTFKIFCTANLANVFPNLFYVLKLSVTLPVTSCSVERSFSKLKLIKTKLRTSMIQDRLEHLIKISCERDIQPNIENIIISMAGKSPVLNKCLIY</sequence>
<dbReference type="PANTHER" id="PTHR45749:SF21">
    <property type="entry name" value="DUF4371 DOMAIN-CONTAINING PROTEIN"/>
    <property type="match status" value="1"/>
</dbReference>
<evidence type="ECO:0000313" key="3">
    <source>
        <dbReference type="EnsemblMetazoa" id="XP_029348436.1"/>
    </source>
</evidence>
<evidence type="ECO:0000313" key="4">
    <source>
        <dbReference type="Proteomes" id="UP000007819"/>
    </source>
</evidence>
<proteinExistence type="predicted"/>
<dbReference type="InterPro" id="IPR008906">
    <property type="entry name" value="HATC_C_dom"/>
</dbReference>
<dbReference type="RefSeq" id="XP_029348436.1">
    <property type="nucleotide sequence ID" value="XM_029492576.1"/>
</dbReference>
<dbReference type="PANTHER" id="PTHR45749">
    <property type="match status" value="1"/>
</dbReference>
<feature type="region of interest" description="Disordered" evidence="1">
    <location>
        <begin position="152"/>
        <end position="177"/>
    </location>
</feature>
<evidence type="ECO:0000259" key="2">
    <source>
        <dbReference type="Pfam" id="PF05699"/>
    </source>
</evidence>